<evidence type="ECO:0000313" key="3">
    <source>
        <dbReference type="Proteomes" id="UP001219355"/>
    </source>
</evidence>
<gene>
    <name evidence="2" type="ORF">PRK78_001764</name>
</gene>
<evidence type="ECO:0000313" key="2">
    <source>
        <dbReference type="EMBL" id="WEW56321.1"/>
    </source>
</evidence>
<sequence length="334" mass="37898">MVKINLSDRRVKLLLEKTHRWGSRQVDILNAVYENNVPAESTIDPIYLPDEGHEVLDSFTTPQDDSLSLSLTGKILLESSLRNLQPSGKGTMRKCCQTTMDELMYSLMFTREQSIRHKQSAIQPQQNQMQSEECRRYTQMLYSRKTIAIAGGSILSETTPKQIHHENVLPSEVPLFLVQAILAFQQNPTLQSHRAFVVRMRGNTLQVATATISSSYLDDLYNGRRPVEELRIYQSEPCRLLETSEQRKAIRLLFGLIRYLDGNIAMVSGQNSMLEREAIAGEGRNEEENQSSATNGRITPESPTKTEKIAKWRAWALNQIKVESWTGTLVNSPS</sequence>
<dbReference type="EMBL" id="CP120627">
    <property type="protein sequence ID" value="WEW56321.1"/>
    <property type="molecule type" value="Genomic_DNA"/>
</dbReference>
<proteinExistence type="predicted"/>
<accession>A0AAF0IH67</accession>
<protein>
    <submittedName>
        <fullName evidence="2">Uncharacterized protein</fullName>
    </submittedName>
</protein>
<feature type="region of interest" description="Disordered" evidence="1">
    <location>
        <begin position="282"/>
        <end position="306"/>
    </location>
</feature>
<evidence type="ECO:0000256" key="1">
    <source>
        <dbReference type="SAM" id="MobiDB-lite"/>
    </source>
</evidence>
<organism evidence="2 3">
    <name type="scientific">Emydomyces testavorans</name>
    <dbReference type="NCBI Taxonomy" id="2070801"/>
    <lineage>
        <taxon>Eukaryota</taxon>
        <taxon>Fungi</taxon>
        <taxon>Dikarya</taxon>
        <taxon>Ascomycota</taxon>
        <taxon>Pezizomycotina</taxon>
        <taxon>Eurotiomycetes</taxon>
        <taxon>Eurotiomycetidae</taxon>
        <taxon>Onygenales</taxon>
        <taxon>Nannizziopsiaceae</taxon>
        <taxon>Emydomyces</taxon>
    </lineage>
</organism>
<name>A0AAF0IH67_9EURO</name>
<feature type="compositionally biased region" description="Polar residues" evidence="1">
    <location>
        <begin position="290"/>
        <end position="303"/>
    </location>
</feature>
<reference evidence="2" key="1">
    <citation type="submission" date="2023-03" db="EMBL/GenBank/DDBJ databases">
        <title>Emydomyces testavorans Genome Sequence.</title>
        <authorList>
            <person name="Hoyer L."/>
        </authorList>
    </citation>
    <scope>NUCLEOTIDE SEQUENCE</scope>
    <source>
        <strain evidence="2">16-2883</strain>
    </source>
</reference>
<keyword evidence="3" id="KW-1185">Reference proteome</keyword>
<dbReference type="Proteomes" id="UP001219355">
    <property type="component" value="Chromosome 1"/>
</dbReference>
<dbReference type="AlphaFoldDB" id="A0AAF0IH67"/>